<keyword evidence="2" id="KW-1185">Reference proteome</keyword>
<reference evidence="1 2" key="1">
    <citation type="journal article" date="2019" name="G3 (Bethesda)">
        <title>Sequencing of a Wild Apple (Malus baccata) Genome Unravels the Differences Between Cultivated and Wild Apple Species Regarding Disease Resistance and Cold Tolerance.</title>
        <authorList>
            <person name="Chen X."/>
        </authorList>
    </citation>
    <scope>NUCLEOTIDE SEQUENCE [LARGE SCALE GENOMIC DNA]</scope>
    <source>
        <strain evidence="2">cv. Shandingzi</strain>
        <tissue evidence="1">Leaves</tissue>
    </source>
</reference>
<comment type="caution">
    <text evidence="1">The sequence shown here is derived from an EMBL/GenBank/DDBJ whole genome shotgun (WGS) entry which is preliminary data.</text>
</comment>
<dbReference type="EMBL" id="VIEB01001459">
    <property type="protein sequence ID" value="TQD72030.1"/>
    <property type="molecule type" value="Genomic_DNA"/>
</dbReference>
<evidence type="ECO:0000313" key="1">
    <source>
        <dbReference type="EMBL" id="TQD72030.1"/>
    </source>
</evidence>
<evidence type="ECO:0000313" key="2">
    <source>
        <dbReference type="Proteomes" id="UP000315295"/>
    </source>
</evidence>
<gene>
    <name evidence="1" type="ORF">C1H46_042440</name>
</gene>
<protein>
    <submittedName>
        <fullName evidence="1">Uncharacterized protein</fullName>
    </submittedName>
</protein>
<dbReference type="AlphaFoldDB" id="A0A540KD39"/>
<sequence>MPRAFYSSVRREVSFLLHSLHGHRFGLYHILGRVESDQGGWWGRLVATTAVELPSSLGYLGNGTDESTSAADSVVVALAIDRSL</sequence>
<accession>A0A540KD39</accession>
<organism evidence="1 2">
    <name type="scientific">Malus baccata</name>
    <name type="common">Siberian crab apple</name>
    <name type="synonym">Pyrus baccata</name>
    <dbReference type="NCBI Taxonomy" id="106549"/>
    <lineage>
        <taxon>Eukaryota</taxon>
        <taxon>Viridiplantae</taxon>
        <taxon>Streptophyta</taxon>
        <taxon>Embryophyta</taxon>
        <taxon>Tracheophyta</taxon>
        <taxon>Spermatophyta</taxon>
        <taxon>Magnoliopsida</taxon>
        <taxon>eudicotyledons</taxon>
        <taxon>Gunneridae</taxon>
        <taxon>Pentapetalae</taxon>
        <taxon>rosids</taxon>
        <taxon>fabids</taxon>
        <taxon>Rosales</taxon>
        <taxon>Rosaceae</taxon>
        <taxon>Amygdaloideae</taxon>
        <taxon>Maleae</taxon>
        <taxon>Malus</taxon>
    </lineage>
</organism>
<proteinExistence type="predicted"/>
<name>A0A540KD39_MALBA</name>
<dbReference type="Proteomes" id="UP000315295">
    <property type="component" value="Unassembled WGS sequence"/>
</dbReference>